<proteinExistence type="predicted"/>
<dbReference type="AlphaFoldDB" id="A0A163BJG0"/>
<dbReference type="Proteomes" id="UP000076837">
    <property type="component" value="Unassembled WGS sequence"/>
</dbReference>
<dbReference type="STRING" id="5454.A0A163BJG0"/>
<evidence type="ECO:0000313" key="3">
    <source>
        <dbReference type="Proteomes" id="UP000076837"/>
    </source>
</evidence>
<name>A0A163BJG0_DIDRA</name>
<dbReference type="EMBL" id="JYNV01000240">
    <property type="protein sequence ID" value="KZM21804.1"/>
    <property type="molecule type" value="Genomic_DNA"/>
</dbReference>
<keyword evidence="3" id="KW-1185">Reference proteome</keyword>
<dbReference type="InterPro" id="IPR029058">
    <property type="entry name" value="AB_hydrolase_fold"/>
</dbReference>
<feature type="signal peptide" evidence="1">
    <location>
        <begin position="1"/>
        <end position="16"/>
    </location>
</feature>
<gene>
    <name evidence="2" type="ORF">ST47_g7175</name>
</gene>
<organism evidence="2 3">
    <name type="scientific">Didymella rabiei</name>
    <name type="common">Chickpea ascochyta blight fungus</name>
    <name type="synonym">Mycosphaerella rabiei</name>
    <dbReference type="NCBI Taxonomy" id="5454"/>
    <lineage>
        <taxon>Eukaryota</taxon>
        <taxon>Fungi</taxon>
        <taxon>Dikarya</taxon>
        <taxon>Ascomycota</taxon>
        <taxon>Pezizomycotina</taxon>
        <taxon>Dothideomycetes</taxon>
        <taxon>Pleosporomycetidae</taxon>
        <taxon>Pleosporales</taxon>
        <taxon>Pleosporineae</taxon>
        <taxon>Didymellaceae</taxon>
        <taxon>Ascochyta</taxon>
    </lineage>
</organism>
<comment type="caution">
    <text evidence="2">The sequence shown here is derived from an EMBL/GenBank/DDBJ whole genome shotgun (WGS) entry which is preliminary data.</text>
</comment>
<accession>A0A163BJG0</accession>
<evidence type="ECO:0000256" key="1">
    <source>
        <dbReference type="SAM" id="SignalP"/>
    </source>
</evidence>
<evidence type="ECO:0000313" key="2">
    <source>
        <dbReference type="EMBL" id="KZM21804.1"/>
    </source>
</evidence>
<keyword evidence="1" id="KW-0732">Signal</keyword>
<sequence length="175" mass="19674">MIFLSLLALFTGLACAQHARQTGPEIAAIRTYFYVGGDYSENSNRGYIFRDHMYVEKISPLAPKHDRASPTVLIHGQGQTGTNFLNKSDGEKSWTSHFLDAGHTIYIVDQTFRGQSAWAPRIGAQAPSTYPAKVIQQRFTSPERYDLWPQAKLHKQWPGTGTMGDLIFNTFYSNV</sequence>
<protein>
    <submittedName>
        <fullName evidence="2">Uncharacterized protein</fullName>
    </submittedName>
</protein>
<dbReference type="Gene3D" id="3.40.50.1820">
    <property type="entry name" value="alpha/beta hydrolase"/>
    <property type="match status" value="1"/>
</dbReference>
<feature type="chain" id="PRO_5007841786" evidence="1">
    <location>
        <begin position="17"/>
        <end position="175"/>
    </location>
</feature>
<dbReference type="SUPFAM" id="SSF53474">
    <property type="entry name" value="alpha/beta-Hydrolases"/>
    <property type="match status" value="1"/>
</dbReference>
<reference evidence="2 3" key="1">
    <citation type="journal article" date="2016" name="Sci. Rep.">
        <title>Draft genome sequencing and secretome analysis of fungal phytopathogen Ascochyta rabiei provides insight into the necrotrophic effector repertoire.</title>
        <authorList>
            <person name="Verma S."/>
            <person name="Gazara R.K."/>
            <person name="Nizam S."/>
            <person name="Parween S."/>
            <person name="Chattopadhyay D."/>
            <person name="Verma P.K."/>
        </authorList>
    </citation>
    <scope>NUCLEOTIDE SEQUENCE [LARGE SCALE GENOMIC DNA]</scope>
    <source>
        <strain evidence="2 3">ArDII</strain>
    </source>
</reference>